<dbReference type="InterPro" id="IPR010953">
    <property type="entry name" value="Citrate_synthase_typ-I"/>
</dbReference>
<dbReference type="PANTHER" id="PTHR42871:SF1">
    <property type="entry name" value="CITRATE SYNTHASE"/>
    <property type="match status" value="1"/>
</dbReference>
<evidence type="ECO:0000256" key="9">
    <source>
        <dbReference type="RuleBase" id="RU003370"/>
    </source>
</evidence>
<feature type="active site" evidence="8">
    <location>
        <position position="367"/>
    </location>
</feature>
<accession>A0A848KE18</accession>
<dbReference type="CDD" id="cd06114">
    <property type="entry name" value="EcCS_like"/>
    <property type="match status" value="1"/>
</dbReference>
<dbReference type="Gene3D" id="1.10.580.10">
    <property type="entry name" value="Citrate Synthase, domain 1"/>
    <property type="match status" value="1"/>
</dbReference>
<organism evidence="11 12">
    <name type="scientific">Antrihabitans stalactiti</name>
    <dbReference type="NCBI Taxonomy" id="2584121"/>
    <lineage>
        <taxon>Bacteria</taxon>
        <taxon>Bacillati</taxon>
        <taxon>Actinomycetota</taxon>
        <taxon>Actinomycetes</taxon>
        <taxon>Mycobacteriales</taxon>
        <taxon>Nocardiaceae</taxon>
        <taxon>Antrihabitans</taxon>
    </lineage>
</organism>
<dbReference type="UniPathway" id="UPA00223">
    <property type="reaction ID" value="UER00717"/>
</dbReference>
<keyword evidence="3 9" id="KW-0816">Tricarboxylic acid cycle</keyword>
<comment type="caution">
    <text evidence="11">The sequence shown here is derived from an EMBL/GenBank/DDBJ whole genome shotgun (WGS) entry which is preliminary data.</text>
</comment>
<comment type="catalytic activity">
    <reaction evidence="5 9">
        <text>oxaloacetate + acetyl-CoA + H2O = citrate + CoA + H(+)</text>
        <dbReference type="Rhea" id="RHEA:16845"/>
        <dbReference type="ChEBI" id="CHEBI:15377"/>
        <dbReference type="ChEBI" id="CHEBI:15378"/>
        <dbReference type="ChEBI" id="CHEBI:16452"/>
        <dbReference type="ChEBI" id="CHEBI:16947"/>
        <dbReference type="ChEBI" id="CHEBI:57287"/>
        <dbReference type="ChEBI" id="CHEBI:57288"/>
        <dbReference type="EC" id="2.3.3.16"/>
    </reaction>
</comment>
<comment type="pathway">
    <text evidence="1 9">Carbohydrate metabolism; tricarboxylic acid cycle; isocitrate from oxaloacetate: step 1/2.</text>
</comment>
<evidence type="ECO:0000256" key="8">
    <source>
        <dbReference type="PIRSR" id="PIRSR001369-1"/>
    </source>
</evidence>
<dbReference type="InterPro" id="IPR016142">
    <property type="entry name" value="Citrate_synth-like_lrg_a-sub"/>
</dbReference>
<keyword evidence="12" id="KW-1185">Reference proteome</keyword>
<evidence type="ECO:0000256" key="2">
    <source>
        <dbReference type="ARBA" id="ARBA00010566"/>
    </source>
</evidence>
<evidence type="ECO:0000256" key="6">
    <source>
        <dbReference type="NCBIfam" id="TIGR01798"/>
    </source>
</evidence>
<reference evidence="11 12" key="2">
    <citation type="submission" date="2020-06" db="EMBL/GenBank/DDBJ databases">
        <title>Antribacter stalactiti gen. nov., sp. nov., a new member of the family Nacardiaceae isolated from a cave.</title>
        <authorList>
            <person name="Kim I.S."/>
        </authorList>
    </citation>
    <scope>NUCLEOTIDE SEQUENCE [LARGE SCALE GENOMIC DNA]</scope>
    <source>
        <strain evidence="11 12">YC2-7</strain>
    </source>
</reference>
<dbReference type="SUPFAM" id="SSF48256">
    <property type="entry name" value="Citrate synthase"/>
    <property type="match status" value="1"/>
</dbReference>
<dbReference type="GO" id="GO:0005737">
    <property type="term" value="C:cytoplasm"/>
    <property type="evidence" value="ECO:0007669"/>
    <property type="project" value="InterPro"/>
</dbReference>
<dbReference type="PROSITE" id="PS00480">
    <property type="entry name" value="CITRATE_SYNTHASE"/>
    <property type="match status" value="1"/>
</dbReference>
<dbReference type="InterPro" id="IPR016143">
    <property type="entry name" value="Citrate_synth-like_sm_a-sub"/>
</dbReference>
<name>A0A848KE18_9NOCA</name>
<dbReference type="Gene3D" id="1.10.230.10">
    <property type="entry name" value="Cytochrome P450-Terp, domain 2"/>
    <property type="match status" value="1"/>
</dbReference>
<dbReference type="PRINTS" id="PR00143">
    <property type="entry name" value="CITRTSNTHASE"/>
</dbReference>
<reference evidence="11 12" key="1">
    <citation type="submission" date="2019-05" db="EMBL/GenBank/DDBJ databases">
        <authorList>
            <person name="Lee S.D."/>
        </authorList>
    </citation>
    <scope>NUCLEOTIDE SEQUENCE [LARGE SCALE GENOMIC DNA]</scope>
    <source>
        <strain evidence="11 12">YC2-7</strain>
    </source>
</reference>
<dbReference type="PANTHER" id="PTHR42871">
    <property type="entry name" value="CITRATE SYNTHASE"/>
    <property type="match status" value="1"/>
</dbReference>
<dbReference type="NCBIfam" id="TIGR01798">
    <property type="entry name" value="cit_synth_I"/>
    <property type="match status" value="1"/>
</dbReference>
<evidence type="ECO:0000256" key="7">
    <source>
        <dbReference type="PIRNR" id="PIRNR001369"/>
    </source>
</evidence>
<comment type="similarity">
    <text evidence="2 7 10">Belongs to the citrate synthase family.</text>
</comment>
<keyword evidence="11" id="KW-0012">Acyltransferase</keyword>
<evidence type="ECO:0000256" key="10">
    <source>
        <dbReference type="RuleBase" id="RU003406"/>
    </source>
</evidence>
<evidence type="ECO:0000256" key="1">
    <source>
        <dbReference type="ARBA" id="ARBA00004751"/>
    </source>
</evidence>
<sequence>MPAENDSKPTLSYPGGEYPMTIVKATEGNDGIDLGKLLATTGYTTLDPGFVNTASTKSAITYIDGEAGILRYRGYPIEQLAEHSTFIEVSYLLIYGELPTAEQLEAFTDKIRRHTLLHEDLKRFFDGFPRNAHPMPVLSSAINALSAYYQDSLNPDDPEQVELSTIRLLAKLPTIAAYAYKKSVGQPFLYPDNSLNLVENFLRMTFGFPAEPYEVDPEISKALDMLLILHADHEQNCSTSTVRLVGSSDANLFTSISGGINALWGPLHGGANQAVLEMLEGIRERGDTVEDFVKKVKNKEDGVKLMGFGHRVYRNYDPRAAIVKKAADTILAKLGGDDELLEIAKALEEAALTDEYFIARKLYPNVDFYTGLIYRAMGFPTRMFTVLFAMGRLPGWIAHWREMHNDAALKIGRPRQIYTGYTERDYKELTTR</sequence>
<dbReference type="InterPro" id="IPR019810">
    <property type="entry name" value="Citrate_synthase_AS"/>
</dbReference>
<dbReference type="AlphaFoldDB" id="A0A848KE18"/>
<dbReference type="RefSeq" id="WP_169588434.1">
    <property type="nucleotide sequence ID" value="NZ_VCQU01000005.1"/>
</dbReference>
<evidence type="ECO:0000256" key="5">
    <source>
        <dbReference type="ARBA" id="ARBA00049288"/>
    </source>
</evidence>
<proteinExistence type="inferred from homology"/>
<evidence type="ECO:0000256" key="3">
    <source>
        <dbReference type="ARBA" id="ARBA00022532"/>
    </source>
</evidence>
<dbReference type="FunFam" id="1.10.230.10:FF:000002">
    <property type="entry name" value="Citrate synthase"/>
    <property type="match status" value="1"/>
</dbReference>
<gene>
    <name evidence="11" type="ORF">FGL95_15625</name>
</gene>
<dbReference type="EMBL" id="VCQU01000005">
    <property type="protein sequence ID" value="NMN96471.1"/>
    <property type="molecule type" value="Genomic_DNA"/>
</dbReference>
<dbReference type="NCBIfam" id="NF004126">
    <property type="entry name" value="PRK05614.1"/>
    <property type="match status" value="1"/>
</dbReference>
<evidence type="ECO:0000313" key="11">
    <source>
        <dbReference type="EMBL" id="NMN96471.1"/>
    </source>
</evidence>
<dbReference type="GO" id="GO:0036440">
    <property type="term" value="F:citrate synthase activity"/>
    <property type="evidence" value="ECO:0007669"/>
    <property type="project" value="UniProtKB-EC"/>
</dbReference>
<dbReference type="Proteomes" id="UP000535543">
    <property type="component" value="Unassembled WGS sequence"/>
</dbReference>
<dbReference type="Pfam" id="PF00285">
    <property type="entry name" value="Citrate_synt"/>
    <property type="match status" value="1"/>
</dbReference>
<feature type="active site" evidence="8">
    <location>
        <position position="310"/>
    </location>
</feature>
<dbReference type="InterPro" id="IPR036969">
    <property type="entry name" value="Citrate_synthase_sf"/>
</dbReference>
<evidence type="ECO:0000256" key="4">
    <source>
        <dbReference type="ARBA" id="ARBA00022679"/>
    </source>
</evidence>
<protein>
    <recommendedName>
        <fullName evidence="6 7">Citrate synthase</fullName>
    </recommendedName>
</protein>
<keyword evidence="4 7" id="KW-0808">Transferase</keyword>
<dbReference type="GO" id="GO:0006099">
    <property type="term" value="P:tricarboxylic acid cycle"/>
    <property type="evidence" value="ECO:0007669"/>
    <property type="project" value="UniProtKB-UniRule"/>
</dbReference>
<dbReference type="PIRSF" id="PIRSF001369">
    <property type="entry name" value="Citrate_synth"/>
    <property type="match status" value="1"/>
</dbReference>
<dbReference type="InterPro" id="IPR024176">
    <property type="entry name" value="Citrate_synthase_bac-typ"/>
</dbReference>
<dbReference type="InterPro" id="IPR002020">
    <property type="entry name" value="Citrate_synthase"/>
</dbReference>
<dbReference type="Gene3D" id="2.20.28.60">
    <property type="match status" value="1"/>
</dbReference>
<evidence type="ECO:0000313" key="12">
    <source>
        <dbReference type="Proteomes" id="UP000535543"/>
    </source>
</evidence>